<dbReference type="EMBL" id="AKKU01000026">
    <property type="protein sequence ID" value="EIW87846.1"/>
    <property type="molecule type" value="Genomic_DNA"/>
</dbReference>
<dbReference type="FunFam" id="3.30.565.10:FF:000006">
    <property type="entry name" value="Sensor histidine kinase WalK"/>
    <property type="match status" value="1"/>
</dbReference>
<dbReference type="FunFam" id="1.10.287.130:FF:000001">
    <property type="entry name" value="Two-component sensor histidine kinase"/>
    <property type="match status" value="1"/>
</dbReference>
<comment type="caution">
    <text evidence="11">The sequence shown here is derived from an EMBL/GenBank/DDBJ whole genome shotgun (WGS) entry which is preliminary data.</text>
</comment>
<feature type="domain" description="Histidine kinase" evidence="8">
    <location>
        <begin position="695"/>
        <end position="914"/>
    </location>
</feature>
<evidence type="ECO:0000256" key="1">
    <source>
        <dbReference type="ARBA" id="ARBA00000085"/>
    </source>
</evidence>
<dbReference type="InterPro" id="IPR036890">
    <property type="entry name" value="HATPase_C_sf"/>
</dbReference>
<dbReference type="InterPro" id="IPR029016">
    <property type="entry name" value="GAF-like_dom_sf"/>
</dbReference>
<feature type="domain" description="PAC" evidence="10">
    <location>
        <begin position="639"/>
        <end position="691"/>
    </location>
</feature>
<evidence type="ECO:0000256" key="6">
    <source>
        <dbReference type="ARBA" id="ARBA00023012"/>
    </source>
</evidence>
<dbReference type="AlphaFoldDB" id="I8U3G0"/>
<dbReference type="eggNOG" id="COG2203">
    <property type="taxonomic scope" value="Bacteria"/>
</dbReference>
<proteinExistence type="predicted"/>
<keyword evidence="5" id="KW-0418">Kinase</keyword>
<dbReference type="PANTHER" id="PTHR43304:SF1">
    <property type="entry name" value="PAC DOMAIN-CONTAINING PROTEIN"/>
    <property type="match status" value="1"/>
</dbReference>
<dbReference type="InterPro" id="IPR005467">
    <property type="entry name" value="His_kinase_dom"/>
</dbReference>
<keyword evidence="12" id="KW-1185">Reference proteome</keyword>
<dbReference type="InterPro" id="IPR003018">
    <property type="entry name" value="GAF"/>
</dbReference>
<dbReference type="PRINTS" id="PR00344">
    <property type="entry name" value="BCTRLSENSOR"/>
</dbReference>
<reference evidence="11 12" key="1">
    <citation type="journal article" date="2012" name="J. Bacteriol.">
        <title>Genome Sequence of Pectin-Degrading Alishewanella agri, Isolated from Landfill Soil.</title>
        <authorList>
            <person name="Kim J."/>
            <person name="Jung J."/>
            <person name="Sung J.S."/>
            <person name="Chun J."/>
            <person name="Park W."/>
        </authorList>
    </citation>
    <scope>NUCLEOTIDE SEQUENCE [LARGE SCALE GENOMIC DNA]</scope>
    <source>
        <strain evidence="11 12">BL06</strain>
    </source>
</reference>
<dbReference type="Pfam" id="PF08447">
    <property type="entry name" value="PAS_3"/>
    <property type="match status" value="4"/>
</dbReference>
<dbReference type="SUPFAM" id="SSF47384">
    <property type="entry name" value="Homodimeric domain of signal transducing histidine kinase"/>
    <property type="match status" value="1"/>
</dbReference>
<dbReference type="PROSITE" id="PS50113">
    <property type="entry name" value="PAC"/>
    <property type="match status" value="4"/>
</dbReference>
<evidence type="ECO:0000256" key="7">
    <source>
        <dbReference type="ARBA" id="ARBA00023136"/>
    </source>
</evidence>
<dbReference type="GO" id="GO:0000155">
    <property type="term" value="F:phosphorelay sensor kinase activity"/>
    <property type="evidence" value="ECO:0007669"/>
    <property type="project" value="InterPro"/>
</dbReference>
<dbReference type="SMART" id="SM00388">
    <property type="entry name" value="HisKA"/>
    <property type="match status" value="1"/>
</dbReference>
<name>I8U3G0_9ALTE</name>
<evidence type="ECO:0000313" key="11">
    <source>
        <dbReference type="EMBL" id="EIW87846.1"/>
    </source>
</evidence>
<dbReference type="Proteomes" id="UP000035062">
    <property type="component" value="Unassembled WGS sequence"/>
</dbReference>
<dbReference type="CDD" id="cd00130">
    <property type="entry name" value="PAS"/>
    <property type="match status" value="4"/>
</dbReference>
<dbReference type="InterPro" id="IPR001610">
    <property type="entry name" value="PAC"/>
</dbReference>
<evidence type="ECO:0000259" key="8">
    <source>
        <dbReference type="PROSITE" id="PS50109"/>
    </source>
</evidence>
<dbReference type="InterPro" id="IPR013655">
    <property type="entry name" value="PAS_fold_3"/>
</dbReference>
<sequence length="917" mass="102731">MQSAVKPENEAARLAALYASALLNTLPEPRFDRLTRLVQQALHTPIVLISLLDEERQWFKSRQGLDVCETARDISFCGHAILGEGVFQITDALADPRFADNPLVTSAPFIRFYAGVPLKVAAQPIGTLCIIDSEPRTLSDAETAMLIGFAELVEQEITDRLHEQAHLQLAASELMYRSVLEGTRIGTWQWNVQTGETVFNERWAEIIGYQLAELMPISISTWQHFAHPDDLALSASLLTQHFNGELAFYDCKCRMKHKNGHWVWVHDRGKVISWTADGKPLMMYGTHADITEQKQAEQELKASRDQYQALVNNIPGITYRCLADSDWTMLYISGSIDPLSGYPATDFINNQVRSYASVILAEDRNRLTKIVERAIAERRSWHVQYRITHRDGSVRWVEERGTPEFSEQGELRYLDGFILDINAEKQLKRKLISLTAQLPGVVYQYQQWPDGRAAFPYASAAIEQIYGVKPEDVTADASKVFAVIHPEDMPAVVNSIQQSMSTLSLWRSEYRIVSKQGDIVWLLGSATPEKMPDGSVLWHGYIQDVTTTKQHYLALEKANQALQVARERLDTASEQAQMGFWQASLKTGALWWSPVIYRIFGFDEASTVPSVALFKSTIHPDDRQKVAQSELQAAQTGVHDVIHRIIRPDGTIRWVHETARMLPEAENPELIMVGSVQDITERIKLQQLKDEFISTVSHELRTPLTVIKGAVTLLNSGMLGELAAPAQKLLSAAQHNSERLSHLINDLLDIEKLVAGKMPFSFQQLIVAKELEQATQALIPFAEQYGVTLQLEPVLSVLRVRSDALRLQQTLTNLLSNAIKFSTSGSKVRLRAYQHDSLVRFEVQDSGQGIPEEFQPQIFERFAQAKTPQGESKGGTGLGLAICKELVEQMGGSIGFSSLPAQGTTFYFQLPVAGSEK</sequence>
<feature type="domain" description="PAS" evidence="9">
    <location>
        <begin position="565"/>
        <end position="637"/>
    </location>
</feature>
<evidence type="ECO:0000256" key="5">
    <source>
        <dbReference type="ARBA" id="ARBA00022777"/>
    </source>
</evidence>
<dbReference type="Gene3D" id="3.30.450.20">
    <property type="entry name" value="PAS domain"/>
    <property type="match status" value="4"/>
</dbReference>
<feature type="domain" description="PAS" evidence="9">
    <location>
        <begin position="324"/>
        <end position="378"/>
    </location>
</feature>
<dbReference type="PROSITE" id="PS50112">
    <property type="entry name" value="PAS"/>
    <property type="match status" value="4"/>
</dbReference>
<feature type="domain" description="PAS" evidence="9">
    <location>
        <begin position="450"/>
        <end position="503"/>
    </location>
</feature>
<dbReference type="SMART" id="SM00091">
    <property type="entry name" value="PAS"/>
    <property type="match status" value="4"/>
</dbReference>
<dbReference type="PANTHER" id="PTHR43304">
    <property type="entry name" value="PHYTOCHROME-LIKE PROTEIN CPH1"/>
    <property type="match status" value="1"/>
</dbReference>
<evidence type="ECO:0000259" key="10">
    <source>
        <dbReference type="PROSITE" id="PS50113"/>
    </source>
</evidence>
<dbReference type="InterPro" id="IPR000014">
    <property type="entry name" value="PAS"/>
</dbReference>
<dbReference type="Pfam" id="PF01590">
    <property type="entry name" value="GAF"/>
    <property type="match status" value="1"/>
</dbReference>
<comment type="catalytic activity">
    <reaction evidence="1">
        <text>ATP + protein L-histidine = ADP + protein N-phospho-L-histidine.</text>
        <dbReference type="EC" id="2.7.13.3"/>
    </reaction>
</comment>
<dbReference type="SMART" id="SM00387">
    <property type="entry name" value="HATPase_c"/>
    <property type="match status" value="1"/>
</dbReference>
<evidence type="ECO:0000313" key="12">
    <source>
        <dbReference type="Proteomes" id="UP000035062"/>
    </source>
</evidence>
<evidence type="ECO:0000256" key="4">
    <source>
        <dbReference type="ARBA" id="ARBA00022679"/>
    </source>
</evidence>
<dbReference type="SUPFAM" id="SSF55785">
    <property type="entry name" value="PYP-like sensor domain (PAS domain)"/>
    <property type="match status" value="4"/>
</dbReference>
<dbReference type="InterPro" id="IPR035965">
    <property type="entry name" value="PAS-like_dom_sf"/>
</dbReference>
<dbReference type="CDD" id="cd16922">
    <property type="entry name" value="HATPase_EvgS-ArcB-TorS-like"/>
    <property type="match status" value="1"/>
</dbReference>
<dbReference type="EC" id="2.7.13.3" evidence="2"/>
<organism evidence="11 12">
    <name type="scientific">Alishewanella agri BL06</name>
    <dbReference type="NCBI Taxonomy" id="1195246"/>
    <lineage>
        <taxon>Bacteria</taxon>
        <taxon>Pseudomonadati</taxon>
        <taxon>Pseudomonadota</taxon>
        <taxon>Gammaproteobacteria</taxon>
        <taxon>Alteromonadales</taxon>
        <taxon>Alteromonadaceae</taxon>
        <taxon>Alishewanella</taxon>
    </lineage>
</organism>
<feature type="domain" description="PAC" evidence="10">
    <location>
        <begin position="249"/>
        <end position="302"/>
    </location>
</feature>
<evidence type="ECO:0000256" key="2">
    <source>
        <dbReference type="ARBA" id="ARBA00012438"/>
    </source>
</evidence>
<evidence type="ECO:0000256" key="3">
    <source>
        <dbReference type="ARBA" id="ARBA00022553"/>
    </source>
</evidence>
<feature type="domain" description="PAC" evidence="10">
    <location>
        <begin position="506"/>
        <end position="557"/>
    </location>
</feature>
<dbReference type="GO" id="GO:0005886">
    <property type="term" value="C:plasma membrane"/>
    <property type="evidence" value="ECO:0007669"/>
    <property type="project" value="UniProtKB-ARBA"/>
</dbReference>
<keyword evidence="6" id="KW-0902">Two-component regulatory system</keyword>
<dbReference type="eggNOG" id="COG2202">
    <property type="taxonomic scope" value="Bacteria"/>
</dbReference>
<dbReference type="STRING" id="1195246.AGRI_15045"/>
<dbReference type="RefSeq" id="WP_008985752.1">
    <property type="nucleotide sequence ID" value="NZ_AKKU01000026.1"/>
</dbReference>
<dbReference type="Gene3D" id="2.10.70.100">
    <property type="match status" value="1"/>
</dbReference>
<dbReference type="InterPro" id="IPR000700">
    <property type="entry name" value="PAS-assoc_C"/>
</dbReference>
<dbReference type="InterPro" id="IPR052162">
    <property type="entry name" value="Sensor_kinase/Photoreceptor"/>
</dbReference>
<dbReference type="SMART" id="SM00086">
    <property type="entry name" value="PAC"/>
    <property type="match status" value="4"/>
</dbReference>
<dbReference type="NCBIfam" id="TIGR00229">
    <property type="entry name" value="sensory_box"/>
    <property type="match status" value="4"/>
</dbReference>
<dbReference type="Pfam" id="PF02518">
    <property type="entry name" value="HATPase_c"/>
    <property type="match status" value="1"/>
</dbReference>
<dbReference type="InterPro" id="IPR004358">
    <property type="entry name" value="Sig_transdc_His_kin-like_C"/>
</dbReference>
<dbReference type="Gene3D" id="1.10.287.130">
    <property type="match status" value="1"/>
</dbReference>
<keyword evidence="4" id="KW-0808">Transferase</keyword>
<dbReference type="SMART" id="SM00065">
    <property type="entry name" value="GAF"/>
    <property type="match status" value="1"/>
</dbReference>
<dbReference type="Pfam" id="PF00512">
    <property type="entry name" value="HisKA"/>
    <property type="match status" value="1"/>
</dbReference>
<accession>I8U3G0</accession>
<dbReference type="eggNOG" id="COG5002">
    <property type="taxonomic scope" value="Bacteria"/>
</dbReference>
<dbReference type="InterPro" id="IPR036097">
    <property type="entry name" value="HisK_dim/P_sf"/>
</dbReference>
<evidence type="ECO:0000259" key="9">
    <source>
        <dbReference type="PROSITE" id="PS50112"/>
    </source>
</evidence>
<gene>
    <name evidence="11" type="ORF">AGRI_15045</name>
</gene>
<dbReference type="Gene3D" id="3.30.565.10">
    <property type="entry name" value="Histidine kinase-like ATPase, C-terminal domain"/>
    <property type="match status" value="1"/>
</dbReference>
<dbReference type="CDD" id="cd00082">
    <property type="entry name" value="HisKA"/>
    <property type="match status" value="1"/>
</dbReference>
<dbReference type="SUPFAM" id="SSF55781">
    <property type="entry name" value="GAF domain-like"/>
    <property type="match status" value="1"/>
</dbReference>
<dbReference type="Gene3D" id="3.30.450.40">
    <property type="match status" value="1"/>
</dbReference>
<dbReference type="InterPro" id="IPR003594">
    <property type="entry name" value="HATPase_dom"/>
</dbReference>
<feature type="domain" description="PAS" evidence="9">
    <location>
        <begin position="172"/>
        <end position="245"/>
    </location>
</feature>
<keyword evidence="3" id="KW-0597">Phosphoprotein</keyword>
<dbReference type="PATRIC" id="fig|1195246.3.peg.2986"/>
<dbReference type="PROSITE" id="PS50109">
    <property type="entry name" value="HIS_KIN"/>
    <property type="match status" value="1"/>
</dbReference>
<feature type="domain" description="PAC" evidence="10">
    <location>
        <begin position="381"/>
        <end position="433"/>
    </location>
</feature>
<dbReference type="InterPro" id="IPR003661">
    <property type="entry name" value="HisK_dim/P_dom"/>
</dbReference>
<dbReference type="SUPFAM" id="SSF55874">
    <property type="entry name" value="ATPase domain of HSP90 chaperone/DNA topoisomerase II/histidine kinase"/>
    <property type="match status" value="1"/>
</dbReference>
<protein>
    <recommendedName>
        <fullName evidence="2">histidine kinase</fullName>
        <ecNumber evidence="2">2.7.13.3</ecNumber>
    </recommendedName>
</protein>
<keyword evidence="7" id="KW-0472">Membrane</keyword>